<dbReference type="Proteomes" id="UP000068603">
    <property type="component" value="Unassembled WGS sequence"/>
</dbReference>
<feature type="domain" description="T6SS Phospholipase effector Tle1-like catalytic" evidence="1">
    <location>
        <begin position="45"/>
        <end position="240"/>
    </location>
</feature>
<sequence>MSVICWPEKMSGSGRLIDGESAKAIGSRKVCDSGSACAQILHVSIFFDGTNNNREWDVKDKERPSHTNVARLLDACKELSEQGQYKFYIPGVGTPFKEIGENEFSSSGKAMAMGFGKRVAWGYTRILNAINNALVGNELLKDSDARVLCEKMDNAEMAENRIAAQFALLMGHGPLALHRAYKISNAARRDLALAMLHREVAAEQNKNLKPGGRPDKAIKKVWVNVFGFSRGAAEARVFVNKLINTWAKSGKIAGVIPYEVNFVGLFDTVASVGIPDTATAIDKVADWQSLDGHWGWASDGALNIPKQVRRCVHFFSIHEQRMSFPVDSIRTGTRYEDDLTKLCEVAYPGVHSDIGGGYPYNDQGKSSVGDSSKLSQIPLHDMYIEALKAGVPLKLEDEMAQDAFIKKSFDLSFDLSTAFNEWLDTVKHKSLDRIETAMQIGMAQSLAWRALRSDISKPGEYIKHQRFFDDAPEDSQTPLEVETRLADLTRQREDLRRRRDQMRGAAASVVRIPQLRESFEKQVAQLDAQLKRVPVPTVETAAEGDKKSRPGEDAYDIVTNDKTDLLESAEEFRLLMAYLRPEQKARWQVYWSDASHYYKASRTGANYFLTVRHSAIPGRKTVDSPEARLIKRDWIVQSQSLLAAHHPKYDFVLAPPDAMLPFLLEHTSDEAVRKLAPATIRLFDDYIHDSRAWFRVPRFHEYSTGGYGWARVIFVGNDTRVRHLGFTGNGATEAKTRAAQEAQDLGAWIAARPTISRSSTPASRLAHPMGFGGLR</sequence>
<evidence type="ECO:0000313" key="2">
    <source>
        <dbReference type="EMBL" id="KWA58586.1"/>
    </source>
</evidence>
<evidence type="ECO:0000313" key="3">
    <source>
        <dbReference type="Proteomes" id="UP000068603"/>
    </source>
</evidence>
<protein>
    <recommendedName>
        <fullName evidence="1">T6SS Phospholipase effector Tle1-like catalytic domain-containing protein</fullName>
    </recommendedName>
</protein>
<dbReference type="EMBL" id="LPHB01000056">
    <property type="protein sequence ID" value="KWA58586.1"/>
    <property type="molecule type" value="Genomic_DNA"/>
</dbReference>
<dbReference type="AlphaFoldDB" id="A0A108GI26"/>
<reference evidence="2 3" key="1">
    <citation type="submission" date="2015-11" db="EMBL/GenBank/DDBJ databases">
        <title>Expanding the genomic diversity of Burkholderia species for the development of highly accurate diagnostics.</title>
        <authorList>
            <person name="Sahl J."/>
            <person name="Keim P."/>
            <person name="Wagner D."/>
        </authorList>
    </citation>
    <scope>NUCLEOTIDE SEQUENCE [LARGE SCALE GENOMIC DNA]</scope>
    <source>
        <strain evidence="2 3">MSMB1960WGS</strain>
    </source>
</reference>
<dbReference type="InterPro" id="IPR018712">
    <property type="entry name" value="Tle1-like_cat"/>
</dbReference>
<dbReference type="PANTHER" id="PTHR33840">
    <property type="match status" value="1"/>
</dbReference>
<organism evidence="2">
    <name type="scientific">Burkholderia stagnalis</name>
    <dbReference type="NCBI Taxonomy" id="1503054"/>
    <lineage>
        <taxon>Bacteria</taxon>
        <taxon>Pseudomonadati</taxon>
        <taxon>Pseudomonadota</taxon>
        <taxon>Betaproteobacteria</taxon>
        <taxon>Burkholderiales</taxon>
        <taxon>Burkholderiaceae</taxon>
        <taxon>Burkholderia</taxon>
        <taxon>Burkholderia cepacia complex</taxon>
    </lineage>
</organism>
<dbReference type="STRING" id="1503054.WT74_23035"/>
<dbReference type="Pfam" id="PF09994">
    <property type="entry name" value="T6SS_Tle1-like_cat"/>
    <property type="match status" value="2"/>
</dbReference>
<comment type="caution">
    <text evidence="2">The sequence shown here is derived from an EMBL/GenBank/DDBJ whole genome shotgun (WGS) entry which is preliminary data.</text>
</comment>
<name>A0A108GI26_9BURK</name>
<dbReference type="PANTHER" id="PTHR33840:SF1">
    <property type="entry name" value="TLE1 PHOSPHOLIPASE DOMAIN-CONTAINING PROTEIN"/>
    <property type="match status" value="1"/>
</dbReference>
<feature type="domain" description="T6SS Phospholipase effector Tle1-like catalytic" evidence="1">
    <location>
        <begin position="258"/>
        <end position="383"/>
    </location>
</feature>
<proteinExistence type="predicted"/>
<dbReference type="RefSeq" id="WP_059810578.1">
    <property type="nucleotide sequence ID" value="NZ_LOUZ01000067.1"/>
</dbReference>
<accession>A0A108GI26</accession>
<gene>
    <name evidence="2" type="ORF">WT44_20645</name>
</gene>
<evidence type="ECO:0000259" key="1">
    <source>
        <dbReference type="Pfam" id="PF09994"/>
    </source>
</evidence>